<feature type="compositionally biased region" description="Polar residues" evidence="5">
    <location>
        <begin position="32"/>
        <end position="53"/>
    </location>
</feature>
<dbReference type="Proteomes" id="UP001281614">
    <property type="component" value="Unassembled WGS sequence"/>
</dbReference>
<gene>
    <name evidence="8" type="ORF">CKAH01_00299</name>
</gene>
<keyword evidence="6" id="KW-0812">Transmembrane</keyword>
<dbReference type="PROSITE" id="PS50222">
    <property type="entry name" value="EF_HAND_2"/>
    <property type="match status" value="1"/>
</dbReference>
<feature type="transmembrane region" description="Helical" evidence="6">
    <location>
        <begin position="496"/>
        <end position="520"/>
    </location>
</feature>
<dbReference type="AlphaFoldDB" id="A0AAE0DEG3"/>
<dbReference type="GO" id="GO:0005789">
    <property type="term" value="C:endoplasmic reticulum membrane"/>
    <property type="evidence" value="ECO:0007669"/>
    <property type="project" value="UniProtKB-SubCell"/>
</dbReference>
<dbReference type="GO" id="GO:0005509">
    <property type="term" value="F:calcium ion binding"/>
    <property type="evidence" value="ECO:0007669"/>
    <property type="project" value="InterPro"/>
</dbReference>
<dbReference type="PIRSF" id="PIRSF017209">
    <property type="entry name" value="Memb_At2g17000_prd"/>
    <property type="match status" value="1"/>
</dbReference>
<feature type="compositionally biased region" description="Low complexity" evidence="5">
    <location>
        <begin position="890"/>
        <end position="906"/>
    </location>
</feature>
<dbReference type="InterPro" id="IPR058650">
    <property type="entry name" value="Msy1/2-like"/>
</dbReference>
<feature type="transmembrane region" description="Helical" evidence="6">
    <location>
        <begin position="465"/>
        <end position="484"/>
    </location>
</feature>
<dbReference type="PANTHER" id="PTHR31323">
    <property type="entry name" value="MECHANOSENSITIVE ION CHANNEL PROTEIN MSY2"/>
    <property type="match status" value="1"/>
</dbReference>
<feature type="transmembrane region" description="Helical" evidence="6">
    <location>
        <begin position="152"/>
        <end position="173"/>
    </location>
</feature>
<evidence type="ECO:0000256" key="1">
    <source>
        <dbReference type="ARBA" id="ARBA00004127"/>
    </source>
</evidence>
<dbReference type="Pfam" id="PF25886">
    <property type="entry name" value="Msy1"/>
    <property type="match status" value="1"/>
</dbReference>
<proteinExistence type="inferred from homology"/>
<feature type="transmembrane region" description="Helical" evidence="6">
    <location>
        <begin position="227"/>
        <end position="248"/>
    </location>
</feature>
<evidence type="ECO:0000256" key="5">
    <source>
        <dbReference type="SAM" id="MobiDB-lite"/>
    </source>
</evidence>
<comment type="subcellular location">
    <subcellularLocation>
        <location evidence="1">Endomembrane system</location>
        <topology evidence="1">Multi-pass membrane protein</topology>
    </subcellularLocation>
    <subcellularLocation>
        <location evidence="4">Endoplasmic reticulum membrane</location>
    </subcellularLocation>
</comment>
<feature type="region of interest" description="Disordered" evidence="5">
    <location>
        <begin position="1"/>
        <end position="84"/>
    </location>
</feature>
<keyword evidence="6" id="KW-1133">Transmembrane helix</keyword>
<evidence type="ECO:0000256" key="4">
    <source>
        <dbReference type="PIRNR" id="PIRNR017209"/>
    </source>
</evidence>
<dbReference type="InterPro" id="IPR002048">
    <property type="entry name" value="EF_hand_dom"/>
</dbReference>
<feature type="compositionally biased region" description="Basic and acidic residues" evidence="5">
    <location>
        <begin position="765"/>
        <end position="783"/>
    </location>
</feature>
<feature type="compositionally biased region" description="Basic residues" evidence="5">
    <location>
        <begin position="63"/>
        <end position="76"/>
    </location>
</feature>
<dbReference type="InterPro" id="IPR018247">
    <property type="entry name" value="EF_Hand_1_Ca_BS"/>
</dbReference>
<dbReference type="GO" id="GO:0005262">
    <property type="term" value="F:calcium channel activity"/>
    <property type="evidence" value="ECO:0007669"/>
    <property type="project" value="TreeGrafter"/>
</dbReference>
<dbReference type="InterPro" id="IPR016688">
    <property type="entry name" value="MscS-like_plants/fungi"/>
</dbReference>
<name>A0AAE0DEG3_COLKA</name>
<evidence type="ECO:0000259" key="7">
    <source>
        <dbReference type="PROSITE" id="PS50222"/>
    </source>
</evidence>
<comment type="caution">
    <text evidence="8">The sequence shown here is derived from an EMBL/GenBank/DDBJ whole genome shotgun (WGS) entry which is preliminary data.</text>
</comment>
<dbReference type="Gene3D" id="1.10.238.10">
    <property type="entry name" value="EF-hand"/>
    <property type="match status" value="1"/>
</dbReference>
<keyword evidence="4" id="KW-0256">Endoplasmic reticulum</keyword>
<dbReference type="PANTHER" id="PTHR31323:SF14">
    <property type="entry name" value="MECHANOSENSITIVE ION CHANNEL PROTEIN MSY2"/>
    <property type="match status" value="1"/>
</dbReference>
<dbReference type="EMBL" id="VYYT01000001">
    <property type="protein sequence ID" value="KAK2780355.1"/>
    <property type="molecule type" value="Genomic_DNA"/>
</dbReference>
<dbReference type="Pfam" id="PF00924">
    <property type="entry name" value="MS_channel_2nd"/>
    <property type="match status" value="1"/>
</dbReference>
<dbReference type="InterPro" id="IPR011992">
    <property type="entry name" value="EF-hand-dom_pair"/>
</dbReference>
<keyword evidence="4 6" id="KW-0472">Membrane</keyword>
<feature type="region of interest" description="Disordered" evidence="5">
    <location>
        <begin position="752"/>
        <end position="906"/>
    </location>
</feature>
<protein>
    <recommendedName>
        <fullName evidence="4">Mechanosensitive ion channel protein</fullName>
    </recommendedName>
</protein>
<feature type="transmembrane region" description="Helical" evidence="6">
    <location>
        <begin position="194"/>
        <end position="215"/>
    </location>
</feature>
<sequence>MPGPLSPRHSGFLPIGGTQSNDMPETEIPLTNVKSATSTGARKPTMNANTNEDAGSPNEKHGLFHRNNKGGRRKKKAELGRHGTGDSADIKVNAMGRLYNKITNASVVSRYLIYIIPICLLLAVPLIVLPLTGHKNDLPQGGEEFGPPLFKVFLWIEIAWLTLWAGKVVAWVLPHAFMFLCGVVSSGVRKYATVLSNLQIALALFFWALASWVSFQKLFDATSNNAVSWVVTMYRLLGATMVSSAVYLGEKAIVQLIGISYHQRSFALRIKESKREVRLLGLLYDASRTLFPMYCPEFEEEDYIINDSLDLILAKATKGVKGAGSATPLRLVGDIGRMGDKITGVFGNIASEITGKQVFNPNSAHSIVIEALEKTKPSEALARRIWMSFVVEGKDSLYPEDFQEVLGPAYSEEAEESFEMIDNDQNGDISLEEMTRKVVEIGKERKAITEGMKDIGQALRVFDKVLMFVVLLIVVFIFLAWFQSSFLTTVATAGTALLSLSFVFAVTTQEFLGSCIFLFVKHPYDVGDRVDIVGSEKQQLIVDKISLLYTVFTRIDKMQVVQVPNIALNNLWIENVSRSKAMKEVIDLNISYDTTFEDLELLRLEMENFVRNADNARDFQQDIAIGVFGVGDLDKMQLKIAIKHKSNWHNDAVRATRRSKFMCALALALKKIPIYAPGGGSEALGAAGNPSYSVAVSDDFASAARDKAAKDKEAARMVPSAAADGNDAVDSKVEKQAMNEFNTRDPLAEDEWGYRVGDDDTLSGSKDRKSEDRRRSNDIERVRSQLLQRGSTKGGGGRRKPGEAIPSSPMGEGPSMYLTKTTSRNNRAYDEEAETGVTGTYNSQYYGAPSQGYYAGQSLSPTSATAMEPHPLQSAPASGQRPRGRSVSNSQQAAQGTSQQTTQKKQ</sequence>
<feature type="transmembrane region" description="Helical" evidence="6">
    <location>
        <begin position="111"/>
        <end position="132"/>
    </location>
</feature>
<feature type="domain" description="EF-hand" evidence="7">
    <location>
        <begin position="409"/>
        <end position="444"/>
    </location>
</feature>
<evidence type="ECO:0000256" key="2">
    <source>
        <dbReference type="ARBA" id="ARBA00008017"/>
    </source>
</evidence>
<reference evidence="8" key="1">
    <citation type="submission" date="2023-02" db="EMBL/GenBank/DDBJ databases">
        <title>Colletotrichum kahawae CIFC_Que2 genome sequencing and assembly.</title>
        <authorList>
            <person name="Baroncelli R."/>
        </authorList>
    </citation>
    <scope>NUCLEOTIDE SEQUENCE</scope>
    <source>
        <strain evidence="8">CIFC_Que2</strain>
    </source>
</reference>
<evidence type="ECO:0000256" key="3">
    <source>
        <dbReference type="ARBA" id="ARBA00022837"/>
    </source>
</evidence>
<keyword evidence="3" id="KW-0106">Calcium</keyword>
<dbReference type="GO" id="GO:0006874">
    <property type="term" value="P:intracellular calcium ion homeostasis"/>
    <property type="evidence" value="ECO:0007669"/>
    <property type="project" value="TreeGrafter"/>
</dbReference>
<organism evidence="8 9">
    <name type="scientific">Colletotrichum kahawae</name>
    <name type="common">Coffee berry disease fungus</name>
    <dbReference type="NCBI Taxonomy" id="34407"/>
    <lineage>
        <taxon>Eukaryota</taxon>
        <taxon>Fungi</taxon>
        <taxon>Dikarya</taxon>
        <taxon>Ascomycota</taxon>
        <taxon>Pezizomycotina</taxon>
        <taxon>Sordariomycetes</taxon>
        <taxon>Hypocreomycetidae</taxon>
        <taxon>Glomerellales</taxon>
        <taxon>Glomerellaceae</taxon>
        <taxon>Colletotrichum</taxon>
        <taxon>Colletotrichum gloeosporioides species complex</taxon>
    </lineage>
</organism>
<feature type="region of interest" description="Disordered" evidence="5">
    <location>
        <begin position="711"/>
        <end position="730"/>
    </location>
</feature>
<dbReference type="SUPFAM" id="SSF47473">
    <property type="entry name" value="EF-hand"/>
    <property type="match status" value="1"/>
</dbReference>
<accession>A0AAE0DEG3</accession>
<evidence type="ECO:0000313" key="8">
    <source>
        <dbReference type="EMBL" id="KAK2780355.1"/>
    </source>
</evidence>
<evidence type="ECO:0000256" key="6">
    <source>
        <dbReference type="SAM" id="Phobius"/>
    </source>
</evidence>
<dbReference type="PROSITE" id="PS00018">
    <property type="entry name" value="EF_HAND_1"/>
    <property type="match status" value="1"/>
</dbReference>
<evidence type="ECO:0000313" key="9">
    <source>
        <dbReference type="Proteomes" id="UP001281614"/>
    </source>
</evidence>
<comment type="similarity">
    <text evidence="2 4">Belongs to the MscS (TC 1.A.23) family.</text>
</comment>
<dbReference type="InterPro" id="IPR006685">
    <property type="entry name" value="MscS_channel_2nd"/>
</dbReference>
<keyword evidence="9" id="KW-1185">Reference proteome</keyword>